<name>A0A848LV27_9BACT</name>
<reference evidence="2 3" key="1">
    <citation type="submission" date="2020-04" db="EMBL/GenBank/DDBJ databases">
        <title>Draft genome of Pyxidicoccus fallax type strain.</title>
        <authorList>
            <person name="Whitworth D.E."/>
        </authorList>
    </citation>
    <scope>NUCLEOTIDE SEQUENCE [LARGE SCALE GENOMIC DNA]</scope>
    <source>
        <strain evidence="2 3">DSM 14698</strain>
    </source>
</reference>
<feature type="region of interest" description="Disordered" evidence="1">
    <location>
        <begin position="48"/>
        <end position="69"/>
    </location>
</feature>
<dbReference type="EMBL" id="JABBJJ010000358">
    <property type="protein sequence ID" value="NMO21855.1"/>
    <property type="molecule type" value="Genomic_DNA"/>
</dbReference>
<feature type="non-terminal residue" evidence="2">
    <location>
        <position position="69"/>
    </location>
</feature>
<proteinExistence type="predicted"/>
<keyword evidence="3" id="KW-1185">Reference proteome</keyword>
<evidence type="ECO:0000313" key="3">
    <source>
        <dbReference type="Proteomes" id="UP000518300"/>
    </source>
</evidence>
<gene>
    <name evidence="2" type="ORF">HG543_44440</name>
</gene>
<dbReference type="AlphaFoldDB" id="A0A848LV27"/>
<evidence type="ECO:0000313" key="2">
    <source>
        <dbReference type="EMBL" id="NMO21855.1"/>
    </source>
</evidence>
<dbReference type="RefSeq" id="WP_211194582.1">
    <property type="nucleotide sequence ID" value="NZ_JABBJJ010000358.1"/>
</dbReference>
<accession>A0A848LV27</accession>
<feature type="compositionally biased region" description="Gly residues" evidence="1">
    <location>
        <begin position="51"/>
        <end position="69"/>
    </location>
</feature>
<sequence>MSLQTGYVRGAFVVFAPGGYRSNDESKRRVIPFRFNPEGLSRNLTIEQAQGGQGVEAPRGGGGGGGGQQ</sequence>
<dbReference type="Proteomes" id="UP000518300">
    <property type="component" value="Unassembled WGS sequence"/>
</dbReference>
<comment type="caution">
    <text evidence="2">The sequence shown here is derived from an EMBL/GenBank/DDBJ whole genome shotgun (WGS) entry which is preliminary data.</text>
</comment>
<organism evidence="2 3">
    <name type="scientific">Pyxidicoccus fallax</name>
    <dbReference type="NCBI Taxonomy" id="394095"/>
    <lineage>
        <taxon>Bacteria</taxon>
        <taxon>Pseudomonadati</taxon>
        <taxon>Myxococcota</taxon>
        <taxon>Myxococcia</taxon>
        <taxon>Myxococcales</taxon>
        <taxon>Cystobacterineae</taxon>
        <taxon>Myxococcaceae</taxon>
        <taxon>Pyxidicoccus</taxon>
    </lineage>
</organism>
<evidence type="ECO:0000256" key="1">
    <source>
        <dbReference type="SAM" id="MobiDB-lite"/>
    </source>
</evidence>
<protein>
    <submittedName>
        <fullName evidence="2">Uncharacterized protein</fullName>
    </submittedName>
</protein>